<comment type="caution">
    <text evidence="3">The sequence shown here is derived from an EMBL/GenBank/DDBJ whole genome shotgun (WGS) entry which is preliminary data.</text>
</comment>
<dbReference type="Gene3D" id="3.20.20.140">
    <property type="entry name" value="Metal-dependent hydrolases"/>
    <property type="match status" value="1"/>
</dbReference>
<dbReference type="AlphaFoldDB" id="A0A844ZBI4"/>
<organism evidence="3 4">
    <name type="scientific">Parapontixanthobacter aurantiacus</name>
    <dbReference type="NCBI Taxonomy" id="1463599"/>
    <lineage>
        <taxon>Bacteria</taxon>
        <taxon>Pseudomonadati</taxon>
        <taxon>Pseudomonadota</taxon>
        <taxon>Alphaproteobacteria</taxon>
        <taxon>Sphingomonadales</taxon>
        <taxon>Erythrobacteraceae</taxon>
        <taxon>Parapontixanthobacter</taxon>
    </lineage>
</organism>
<dbReference type="SUPFAM" id="SSF51556">
    <property type="entry name" value="Metallo-dependent hydrolases"/>
    <property type="match status" value="1"/>
</dbReference>
<dbReference type="PANTHER" id="PTHR21240:SF28">
    <property type="entry name" value="ISO-OROTATE DECARBOXYLASE (EUROFUNG)"/>
    <property type="match status" value="1"/>
</dbReference>
<evidence type="ECO:0000259" key="2">
    <source>
        <dbReference type="Pfam" id="PF04909"/>
    </source>
</evidence>
<keyword evidence="3" id="KW-0378">Hydrolase</keyword>
<dbReference type="Pfam" id="PF04909">
    <property type="entry name" value="Amidohydro_2"/>
    <property type="match status" value="1"/>
</dbReference>
<dbReference type="GO" id="GO:0019748">
    <property type="term" value="P:secondary metabolic process"/>
    <property type="evidence" value="ECO:0007669"/>
    <property type="project" value="TreeGrafter"/>
</dbReference>
<gene>
    <name evidence="3" type="ORF">GRI38_01160</name>
</gene>
<dbReference type="InterPro" id="IPR006680">
    <property type="entry name" value="Amidohydro-rel"/>
</dbReference>
<dbReference type="PANTHER" id="PTHR21240">
    <property type="entry name" value="2-AMINO-3-CARBOXYLMUCONATE-6-SEMIALDEHYDE DECARBOXYLASE"/>
    <property type="match status" value="1"/>
</dbReference>
<dbReference type="EMBL" id="WTYW01000001">
    <property type="protein sequence ID" value="MXO84642.1"/>
    <property type="molecule type" value="Genomic_DNA"/>
</dbReference>
<keyword evidence="4" id="KW-1185">Reference proteome</keyword>
<dbReference type="InterPro" id="IPR032465">
    <property type="entry name" value="ACMSD"/>
</dbReference>
<dbReference type="InterPro" id="IPR032466">
    <property type="entry name" value="Metal_Hydrolase"/>
</dbReference>
<dbReference type="GO" id="GO:0016787">
    <property type="term" value="F:hydrolase activity"/>
    <property type="evidence" value="ECO:0007669"/>
    <property type="project" value="UniProtKB-KW"/>
</dbReference>
<proteinExistence type="predicted"/>
<protein>
    <submittedName>
        <fullName evidence="3">Amidohydrolase family protein</fullName>
    </submittedName>
</protein>
<evidence type="ECO:0000313" key="3">
    <source>
        <dbReference type="EMBL" id="MXO84642.1"/>
    </source>
</evidence>
<keyword evidence="1" id="KW-0456">Lyase</keyword>
<reference evidence="3 4" key="1">
    <citation type="submission" date="2019-12" db="EMBL/GenBank/DDBJ databases">
        <title>Genomic-based taxomic classification of the family Erythrobacteraceae.</title>
        <authorList>
            <person name="Xu L."/>
        </authorList>
    </citation>
    <scope>NUCLEOTIDE SEQUENCE [LARGE SCALE GENOMIC DNA]</scope>
    <source>
        <strain evidence="3 4">MCCC 1A09962</strain>
    </source>
</reference>
<dbReference type="GO" id="GO:0005737">
    <property type="term" value="C:cytoplasm"/>
    <property type="evidence" value="ECO:0007669"/>
    <property type="project" value="TreeGrafter"/>
</dbReference>
<evidence type="ECO:0000256" key="1">
    <source>
        <dbReference type="ARBA" id="ARBA00023239"/>
    </source>
</evidence>
<sequence>MENDLVSFLFAIGLASSAPLIDVHRHAGWPDSDGDAVQRGQLEELERYGVEVAVMAVTNEADVERWQREGIIVGTWIVCPRNQAEPRYHCFPENEGWADPAWLEEELAAGRVHAVHELTPSYSGISPSNPRLEQYWALAEVYDIPVGVHTQRGPPPGARNSIRSEPNCCPHYDPEMGNPALLRPVLAKHPNLRIWLQHVGAGRGDHQAFWPETLALLSDFPNVNVDLSITNGAMPIEQYEATLRRLIDAGFGDRIMFGSDNLPIGPILERLDGFAWLDENQKQAILHGNAAKFFRLTD</sequence>
<evidence type="ECO:0000313" key="4">
    <source>
        <dbReference type="Proteomes" id="UP000433104"/>
    </source>
</evidence>
<accession>A0A844ZBI4</accession>
<feature type="domain" description="Amidohydrolase-related" evidence="2">
    <location>
        <begin position="21"/>
        <end position="296"/>
    </location>
</feature>
<name>A0A844ZBI4_9SPHN</name>
<dbReference type="GO" id="GO:0016831">
    <property type="term" value="F:carboxy-lyase activity"/>
    <property type="evidence" value="ECO:0007669"/>
    <property type="project" value="InterPro"/>
</dbReference>
<dbReference type="Proteomes" id="UP000433104">
    <property type="component" value="Unassembled WGS sequence"/>
</dbReference>